<dbReference type="PANTHER" id="PTHR47963">
    <property type="entry name" value="DEAD-BOX ATP-DEPENDENT RNA HELICASE 47, MITOCHONDRIAL"/>
    <property type="match status" value="1"/>
</dbReference>
<feature type="compositionally biased region" description="Basic and acidic residues" evidence="7">
    <location>
        <begin position="394"/>
        <end position="403"/>
    </location>
</feature>
<keyword evidence="12" id="KW-1185">Reference proteome</keyword>
<dbReference type="InterPro" id="IPR044742">
    <property type="entry name" value="DEAD/DEAH_RhlB"/>
</dbReference>
<organism evidence="11 12">
    <name type="scientific">Paenibacillus solisilvae</name>
    <dbReference type="NCBI Taxonomy" id="2486751"/>
    <lineage>
        <taxon>Bacteria</taxon>
        <taxon>Bacillati</taxon>
        <taxon>Bacillota</taxon>
        <taxon>Bacilli</taxon>
        <taxon>Bacillales</taxon>
        <taxon>Paenibacillaceae</taxon>
        <taxon>Paenibacillus</taxon>
    </lineage>
</organism>
<dbReference type="PROSITE" id="PS51192">
    <property type="entry name" value="HELICASE_ATP_BIND_1"/>
    <property type="match status" value="1"/>
</dbReference>
<keyword evidence="5" id="KW-0067">ATP-binding</keyword>
<dbReference type="CDD" id="cd18787">
    <property type="entry name" value="SF2_C_DEAD"/>
    <property type="match status" value="1"/>
</dbReference>
<evidence type="ECO:0000259" key="10">
    <source>
        <dbReference type="PROSITE" id="PS51195"/>
    </source>
</evidence>
<keyword evidence="4 11" id="KW-0347">Helicase</keyword>
<evidence type="ECO:0000256" key="1">
    <source>
        <dbReference type="ARBA" id="ARBA00012552"/>
    </source>
</evidence>
<evidence type="ECO:0000256" key="4">
    <source>
        <dbReference type="ARBA" id="ARBA00022806"/>
    </source>
</evidence>
<dbReference type="Gene3D" id="3.40.50.300">
    <property type="entry name" value="P-loop containing nucleotide triphosphate hydrolases"/>
    <property type="match status" value="2"/>
</dbReference>
<feature type="domain" description="DEAD-box RNA helicase Q" evidence="10">
    <location>
        <begin position="3"/>
        <end position="31"/>
    </location>
</feature>
<dbReference type="InterPro" id="IPR011545">
    <property type="entry name" value="DEAD/DEAH_box_helicase_dom"/>
</dbReference>
<feature type="compositionally biased region" description="Basic and acidic residues" evidence="7">
    <location>
        <begin position="489"/>
        <end position="498"/>
    </location>
</feature>
<evidence type="ECO:0000256" key="2">
    <source>
        <dbReference type="ARBA" id="ARBA00022741"/>
    </source>
</evidence>
<dbReference type="EMBL" id="JBHSOW010000015">
    <property type="protein sequence ID" value="MFC5648109.1"/>
    <property type="molecule type" value="Genomic_DNA"/>
</dbReference>
<dbReference type="InterPro" id="IPR001650">
    <property type="entry name" value="Helicase_C-like"/>
</dbReference>
<dbReference type="InterPro" id="IPR050547">
    <property type="entry name" value="DEAD_box_RNA_helicases"/>
</dbReference>
<feature type="domain" description="Helicase ATP-binding" evidence="8">
    <location>
        <begin position="34"/>
        <end position="204"/>
    </location>
</feature>
<evidence type="ECO:0000259" key="8">
    <source>
        <dbReference type="PROSITE" id="PS51192"/>
    </source>
</evidence>
<dbReference type="EC" id="3.6.4.13" evidence="1"/>
<dbReference type="PROSITE" id="PS51194">
    <property type="entry name" value="HELICASE_CTER"/>
    <property type="match status" value="1"/>
</dbReference>
<dbReference type="GO" id="GO:0016787">
    <property type="term" value="F:hydrolase activity"/>
    <property type="evidence" value="ECO:0007669"/>
    <property type="project" value="UniProtKB-KW"/>
</dbReference>
<dbReference type="GO" id="GO:0004386">
    <property type="term" value="F:helicase activity"/>
    <property type="evidence" value="ECO:0007669"/>
    <property type="project" value="UniProtKB-KW"/>
</dbReference>
<feature type="domain" description="Helicase C-terminal" evidence="9">
    <location>
        <begin position="215"/>
        <end position="375"/>
    </location>
</feature>
<comment type="caution">
    <text evidence="11">The sequence shown here is derived from an EMBL/GenBank/DDBJ whole genome shotgun (WGS) entry which is preliminary data.</text>
</comment>
<feature type="short sequence motif" description="Q motif" evidence="6">
    <location>
        <begin position="3"/>
        <end position="31"/>
    </location>
</feature>
<evidence type="ECO:0000256" key="7">
    <source>
        <dbReference type="SAM" id="MobiDB-lite"/>
    </source>
</evidence>
<protein>
    <recommendedName>
        <fullName evidence="1">RNA helicase</fullName>
        <ecNumber evidence="1">3.6.4.13</ecNumber>
    </recommendedName>
</protein>
<accession>A0ABW0VTX1</accession>
<evidence type="ECO:0000313" key="12">
    <source>
        <dbReference type="Proteomes" id="UP001596047"/>
    </source>
</evidence>
<feature type="compositionally biased region" description="Low complexity" evidence="7">
    <location>
        <begin position="440"/>
        <end position="454"/>
    </location>
</feature>
<sequence>MNVTWESFGLHPQIVETLGKNQIETPTPVQAATIPVLLAGHDVTAKSQTGTGKTLAYMLPALQAVDTSSSAVQVIVLAPTQELAMQIYRVAESYGEPLGIKSQQLIGGASMQRQVEKLRLHPHVVVGTPGRMHELVKSGKLKLHQIRFAVVDEADQVFSLGSTMEVDTLLRGMARDRQIAFFSATRPREMEELEAKWMKDPQSIDVSSDQSTAGQVDHYYLVCDKRDKADTARRLIRLLKPAAALLFINDTDEIANYEAKFGYEGFTVETLYGDADKQKRAATLARFRDGRCQLLIATDVAARGLDIAALPLVVHLDPALDADHYVHRSGRTGRMGKSGTVASIVTPQELFIMNKFKKQLGIDLQEKTMFKGKLWDPKEQQQYAQEFGPGSAPRRGEGRDGKGGFRAAVRTGEVRDSSGQESGGLTVSGGIKGSGTAHPAQAAGQRTTASAAASKPARTSGAKPIQPAKSKKDQVRDRKNKGAPKWLKAKREGEQQQP</sequence>
<evidence type="ECO:0000256" key="3">
    <source>
        <dbReference type="ARBA" id="ARBA00022801"/>
    </source>
</evidence>
<gene>
    <name evidence="11" type="ORF">ACFPYJ_03070</name>
</gene>
<dbReference type="Pfam" id="PF00271">
    <property type="entry name" value="Helicase_C"/>
    <property type="match status" value="1"/>
</dbReference>
<reference evidence="12" key="1">
    <citation type="journal article" date="2019" name="Int. J. Syst. Evol. Microbiol.">
        <title>The Global Catalogue of Microorganisms (GCM) 10K type strain sequencing project: providing services to taxonomists for standard genome sequencing and annotation.</title>
        <authorList>
            <consortium name="The Broad Institute Genomics Platform"/>
            <consortium name="The Broad Institute Genome Sequencing Center for Infectious Disease"/>
            <person name="Wu L."/>
            <person name="Ma J."/>
        </authorList>
    </citation>
    <scope>NUCLEOTIDE SEQUENCE [LARGE SCALE GENOMIC DNA]</scope>
    <source>
        <strain evidence="12">CGMCC 1.3240</strain>
    </source>
</reference>
<name>A0ABW0VTX1_9BACL</name>
<dbReference type="InterPro" id="IPR027417">
    <property type="entry name" value="P-loop_NTPase"/>
</dbReference>
<dbReference type="InterPro" id="IPR014001">
    <property type="entry name" value="Helicase_ATP-bd"/>
</dbReference>
<evidence type="ECO:0000256" key="6">
    <source>
        <dbReference type="PROSITE-ProRule" id="PRU00552"/>
    </source>
</evidence>
<dbReference type="InterPro" id="IPR014014">
    <property type="entry name" value="RNA_helicase_DEAD_Q_motif"/>
</dbReference>
<dbReference type="SMART" id="SM00490">
    <property type="entry name" value="HELICc"/>
    <property type="match status" value="1"/>
</dbReference>
<dbReference type="SUPFAM" id="SSF52540">
    <property type="entry name" value="P-loop containing nucleoside triphosphate hydrolases"/>
    <property type="match status" value="2"/>
</dbReference>
<feature type="region of interest" description="Disordered" evidence="7">
    <location>
        <begin position="382"/>
        <end position="498"/>
    </location>
</feature>
<dbReference type="PANTHER" id="PTHR47963:SF8">
    <property type="entry name" value="ATP-DEPENDENT RNA HELICASE DEAD"/>
    <property type="match status" value="1"/>
</dbReference>
<dbReference type="Proteomes" id="UP001596047">
    <property type="component" value="Unassembled WGS sequence"/>
</dbReference>
<proteinExistence type="predicted"/>
<dbReference type="Pfam" id="PF00270">
    <property type="entry name" value="DEAD"/>
    <property type="match status" value="1"/>
</dbReference>
<dbReference type="RefSeq" id="WP_379186571.1">
    <property type="nucleotide sequence ID" value="NZ_JBHSOW010000015.1"/>
</dbReference>
<evidence type="ECO:0000313" key="11">
    <source>
        <dbReference type="EMBL" id="MFC5648109.1"/>
    </source>
</evidence>
<keyword evidence="3 11" id="KW-0378">Hydrolase</keyword>
<dbReference type="CDD" id="cd00268">
    <property type="entry name" value="DEADc"/>
    <property type="match status" value="1"/>
</dbReference>
<dbReference type="SMART" id="SM00487">
    <property type="entry name" value="DEXDc"/>
    <property type="match status" value="1"/>
</dbReference>
<evidence type="ECO:0000256" key="5">
    <source>
        <dbReference type="ARBA" id="ARBA00022840"/>
    </source>
</evidence>
<keyword evidence="2" id="KW-0547">Nucleotide-binding</keyword>
<dbReference type="PROSITE" id="PS51195">
    <property type="entry name" value="Q_MOTIF"/>
    <property type="match status" value="1"/>
</dbReference>
<evidence type="ECO:0000259" key="9">
    <source>
        <dbReference type="PROSITE" id="PS51194"/>
    </source>
</evidence>